<dbReference type="EMBL" id="OA570686">
    <property type="protein sequence ID" value="CAD7203490.1"/>
    <property type="molecule type" value="Genomic_DNA"/>
</dbReference>
<comment type="similarity">
    <text evidence="2">Belongs to the fuzzy family.</text>
</comment>
<comment type="subcellular location">
    <subcellularLocation>
        <location evidence="1">Cytoplasm</location>
        <location evidence="1">Cytoskeleton</location>
    </subcellularLocation>
</comment>
<evidence type="ECO:0000256" key="3">
    <source>
        <dbReference type="ARBA" id="ARBA00022490"/>
    </source>
</evidence>
<dbReference type="Pfam" id="PF19036">
    <property type="entry name" value="Fuz_longin_1"/>
    <property type="match status" value="1"/>
</dbReference>
<protein>
    <recommendedName>
        <fullName evidence="9">Fuzzy</fullName>
    </recommendedName>
</protein>
<dbReference type="PANTHER" id="PTHR13559">
    <property type="entry name" value="INTRACELLULAR TRAFFIC PROTEIN-RELATED"/>
    <property type="match status" value="1"/>
</dbReference>
<evidence type="ECO:0000259" key="6">
    <source>
        <dbReference type="Pfam" id="PF19037"/>
    </source>
</evidence>
<evidence type="ECO:0000313" key="8">
    <source>
        <dbReference type="EMBL" id="CAD7203490.1"/>
    </source>
</evidence>
<name>A0A7R8VRH8_TIMDO</name>
<sequence>MPQYSNPDLVTVKPDTMRLTPFSTCPPALAHQIIRHSWSQKWDPAVLSACTASTQMAAHIMCLTAAGGLPLFTRRKGDGEALPFSVVASLNGVHMFGKSQNVILKSTATQDMTTVWKNVEDSVTLIAIASGASESLLNRLLKSVFNAMVLTVGINELRSPRNADRLKRELRVCYPLLDRLLECLDGNDRTTNRTDLLGLVEVIMCPENHLLQSCLEAYAECLDSLYGCVMVHGRVAVATESWWCLDAEEKKLLALLVDHDTTTTARDIPVFLPCKSPAVPFRLVTVSLVGHVEVSVLCGPSPPLSEVERVATQYWRGTTDILRSAEQCYPRNFPPSIQLDTGVMGLLLIDHECGKFMCSRNQHPDSAGHETRSLNSAHRLDVLRTFYHQVATPFFSHNDEANSSEKSPVSSQALETYWCSEYHKCYALRNGGILLCMLYASAVPIQTMRLITGRTLKFLTSDKQLCW</sequence>
<feature type="domain" description="FUZ/MON1/HPS1 first Longin" evidence="5">
    <location>
        <begin position="59"/>
        <end position="180"/>
    </location>
</feature>
<evidence type="ECO:0000256" key="2">
    <source>
        <dbReference type="ARBA" id="ARBA00008550"/>
    </source>
</evidence>
<reference evidence="8" key="1">
    <citation type="submission" date="2020-11" db="EMBL/GenBank/DDBJ databases">
        <authorList>
            <person name="Tran Van P."/>
        </authorList>
    </citation>
    <scope>NUCLEOTIDE SEQUENCE</scope>
</reference>
<dbReference type="GO" id="GO:0016192">
    <property type="term" value="P:vesicle-mediated transport"/>
    <property type="evidence" value="ECO:0007669"/>
    <property type="project" value="InterPro"/>
</dbReference>
<evidence type="ECO:0000256" key="4">
    <source>
        <dbReference type="ARBA" id="ARBA00023212"/>
    </source>
</evidence>
<dbReference type="Pfam" id="PF19037">
    <property type="entry name" value="Fuz_longin_2"/>
    <property type="match status" value="1"/>
</dbReference>
<feature type="domain" description="FUZ/MON1/HPS1 third Longin" evidence="7">
    <location>
        <begin position="342"/>
        <end position="462"/>
    </location>
</feature>
<gene>
    <name evidence="8" type="ORF">TDIB3V08_LOCUS9659</name>
</gene>
<dbReference type="GO" id="GO:0005856">
    <property type="term" value="C:cytoskeleton"/>
    <property type="evidence" value="ECO:0007669"/>
    <property type="project" value="UniProtKB-SubCell"/>
</dbReference>
<dbReference type="PANTHER" id="PTHR13559:SF1">
    <property type="entry name" value="PROTEIN FUZZY HOMOLOG"/>
    <property type="match status" value="1"/>
</dbReference>
<proteinExistence type="inferred from homology"/>
<dbReference type="Pfam" id="PF19038">
    <property type="entry name" value="Fuz_longin_3"/>
    <property type="match status" value="1"/>
</dbReference>
<dbReference type="GO" id="GO:1905515">
    <property type="term" value="P:non-motile cilium assembly"/>
    <property type="evidence" value="ECO:0007669"/>
    <property type="project" value="TreeGrafter"/>
</dbReference>
<keyword evidence="4" id="KW-0206">Cytoskeleton</keyword>
<feature type="domain" description="FUZ/MON1/HPS1 second Longin" evidence="6">
    <location>
        <begin position="223"/>
        <end position="316"/>
    </location>
</feature>
<dbReference type="InterPro" id="IPR043971">
    <property type="entry name" value="FUZ/MON1/HPS1_longin_2"/>
</dbReference>
<keyword evidence="3" id="KW-0963">Cytoplasm</keyword>
<evidence type="ECO:0008006" key="9">
    <source>
        <dbReference type="Google" id="ProtNLM"/>
    </source>
</evidence>
<accession>A0A7R8VRH8</accession>
<dbReference type="AlphaFoldDB" id="A0A7R8VRH8"/>
<evidence type="ECO:0000259" key="5">
    <source>
        <dbReference type="Pfam" id="PF19036"/>
    </source>
</evidence>
<dbReference type="InterPro" id="IPR043972">
    <property type="entry name" value="FUZ/MON1/HPS1_longin_1"/>
</dbReference>
<organism evidence="8">
    <name type="scientific">Timema douglasi</name>
    <name type="common">Walking stick</name>
    <dbReference type="NCBI Taxonomy" id="61478"/>
    <lineage>
        <taxon>Eukaryota</taxon>
        <taxon>Metazoa</taxon>
        <taxon>Ecdysozoa</taxon>
        <taxon>Arthropoda</taxon>
        <taxon>Hexapoda</taxon>
        <taxon>Insecta</taxon>
        <taxon>Pterygota</taxon>
        <taxon>Neoptera</taxon>
        <taxon>Polyneoptera</taxon>
        <taxon>Phasmatodea</taxon>
        <taxon>Timematodea</taxon>
        <taxon>Timematoidea</taxon>
        <taxon>Timematidae</taxon>
        <taxon>Timema</taxon>
    </lineage>
</organism>
<dbReference type="InterPro" id="IPR026069">
    <property type="entry name" value="Fuzzy"/>
</dbReference>
<evidence type="ECO:0000259" key="7">
    <source>
        <dbReference type="Pfam" id="PF19038"/>
    </source>
</evidence>
<dbReference type="InterPro" id="IPR043970">
    <property type="entry name" value="FUZ/MON1/HPS1_longin_3"/>
</dbReference>
<evidence type="ECO:0000256" key="1">
    <source>
        <dbReference type="ARBA" id="ARBA00004245"/>
    </source>
</evidence>